<dbReference type="EMBL" id="JBHLWO010000001">
    <property type="protein sequence ID" value="MFC0317226.1"/>
    <property type="molecule type" value="Genomic_DNA"/>
</dbReference>
<keyword evidence="3" id="KW-1185">Reference proteome</keyword>
<evidence type="ECO:0000313" key="2">
    <source>
        <dbReference type="EMBL" id="MFC0317226.1"/>
    </source>
</evidence>
<feature type="domain" description="DUF2281" evidence="1">
    <location>
        <begin position="6"/>
        <end position="42"/>
    </location>
</feature>
<sequence>MTNLSITDKLQQLPQDMRQEAEDFIDFLLEKVSRIPDHVKEGVQKGQLDVQEGNLKSHEEVMNKYKRYL</sequence>
<accession>A0ABV6HEA9</accession>
<name>A0ABV6HEA9_9SPHI</name>
<protein>
    <submittedName>
        <fullName evidence="2">DUF2281 domain-containing protein</fullName>
    </submittedName>
</protein>
<dbReference type="RefSeq" id="WP_130854758.1">
    <property type="nucleotide sequence ID" value="NZ_JBHLWO010000001.1"/>
</dbReference>
<reference evidence="2 3" key="1">
    <citation type="submission" date="2024-09" db="EMBL/GenBank/DDBJ databases">
        <authorList>
            <person name="Sun Q."/>
            <person name="Mori K."/>
        </authorList>
    </citation>
    <scope>NUCLEOTIDE SEQUENCE [LARGE SCALE GENOMIC DNA]</scope>
    <source>
        <strain evidence="2 3">CCM 7765</strain>
    </source>
</reference>
<dbReference type="InterPro" id="IPR018739">
    <property type="entry name" value="DUF2281"/>
</dbReference>
<evidence type="ECO:0000259" key="1">
    <source>
        <dbReference type="Pfam" id="PF10047"/>
    </source>
</evidence>
<organism evidence="2 3">
    <name type="scientific">Olivibacter oleidegradans</name>
    <dbReference type="NCBI Taxonomy" id="760123"/>
    <lineage>
        <taxon>Bacteria</taxon>
        <taxon>Pseudomonadati</taxon>
        <taxon>Bacteroidota</taxon>
        <taxon>Sphingobacteriia</taxon>
        <taxon>Sphingobacteriales</taxon>
        <taxon>Sphingobacteriaceae</taxon>
        <taxon>Olivibacter</taxon>
    </lineage>
</organism>
<dbReference type="Proteomes" id="UP001589774">
    <property type="component" value="Unassembled WGS sequence"/>
</dbReference>
<gene>
    <name evidence="2" type="ORF">ACFFI0_02850</name>
</gene>
<comment type="caution">
    <text evidence="2">The sequence shown here is derived from an EMBL/GenBank/DDBJ whole genome shotgun (WGS) entry which is preliminary data.</text>
</comment>
<dbReference type="Pfam" id="PF10047">
    <property type="entry name" value="DUF2281"/>
    <property type="match status" value="1"/>
</dbReference>
<evidence type="ECO:0000313" key="3">
    <source>
        <dbReference type="Proteomes" id="UP001589774"/>
    </source>
</evidence>
<proteinExistence type="predicted"/>